<sequence length="234" mass="26492">MNKSLLTNILALMVLMVGYYLNNQFFLNAGLFAFSGAITNSLAVHMLFEKVPGLYGSGIIPAQFEGFKASIKDLMMEQFFTTENIDRFLNKGKSRSIPLELNLILKEIDFNPTFDSLIQVISESPFGNMLAMFGEDTLQSLKQPFVKKMQKSMIDITQTLEVKNTLKKQFELPMANEIKENIEKIINQRLDELTPELIKKMVQTIIKKHLGWLVVWGGILGSIIGVISSFFTLI</sequence>
<evidence type="ECO:0000313" key="2">
    <source>
        <dbReference type="EMBL" id="KEY91066.1"/>
    </source>
</evidence>
<reference evidence="2 3" key="1">
    <citation type="submission" date="2014-03" db="EMBL/GenBank/DDBJ databases">
        <title>Selection and divergence in the genomes of co-occurring obligate luminous symbionts with specific hosts.</title>
        <authorList>
            <person name="Hendry T.A."/>
            <person name="de Wet J.R."/>
            <person name="Dunlap P.V."/>
        </authorList>
    </citation>
    <scope>NUCLEOTIDE SEQUENCE [LARGE SCALE GENOMIC DNA]</scope>
    <source>
        <strain evidence="2 3">Ppalp.1</strain>
    </source>
</reference>
<keyword evidence="3" id="KW-1185">Reference proteome</keyword>
<keyword evidence="1" id="KW-0472">Membrane</keyword>
<comment type="caution">
    <text evidence="2">The sequence shown here is derived from an EMBL/GenBank/DDBJ whole genome shotgun (WGS) entry which is preliminary data.</text>
</comment>
<keyword evidence="1" id="KW-1133">Transmembrane helix</keyword>
<accession>A0A084CMN7</accession>
<dbReference type="PANTHER" id="PTHR38568:SF1">
    <property type="entry name" value="DUF445 DOMAIN-CONTAINING PROTEIN"/>
    <property type="match status" value="1"/>
</dbReference>
<proteinExistence type="predicted"/>
<dbReference type="Proteomes" id="UP000053784">
    <property type="component" value="Unassembled WGS sequence"/>
</dbReference>
<feature type="transmembrane region" description="Helical" evidence="1">
    <location>
        <begin position="27"/>
        <end position="48"/>
    </location>
</feature>
<feature type="transmembrane region" description="Helical" evidence="1">
    <location>
        <begin position="210"/>
        <end position="231"/>
    </location>
</feature>
<evidence type="ECO:0000313" key="3">
    <source>
        <dbReference type="Proteomes" id="UP000053784"/>
    </source>
</evidence>
<gene>
    <name evidence="2" type="ORF">CF67_04053</name>
</gene>
<dbReference type="EMBL" id="JGVK01000027">
    <property type="protein sequence ID" value="KEY91066.1"/>
    <property type="molecule type" value="Genomic_DNA"/>
</dbReference>
<dbReference type="STRING" id="1179155.CF67_04053"/>
<organism evidence="2 3">
    <name type="scientific">Candidatus Photodesmus blepharonis</name>
    <dbReference type="NCBI Taxonomy" id="1179155"/>
    <lineage>
        <taxon>Bacteria</taxon>
        <taxon>Pseudomonadati</taxon>
        <taxon>Pseudomonadota</taxon>
        <taxon>Gammaproteobacteria</taxon>
        <taxon>Vibrionales</taxon>
        <taxon>Vibrionaceae</taxon>
        <taxon>Candidatus Photodesmus</taxon>
    </lineage>
</organism>
<dbReference type="AlphaFoldDB" id="A0A084CMN7"/>
<keyword evidence="1" id="KW-0812">Transmembrane</keyword>
<evidence type="ECO:0000256" key="1">
    <source>
        <dbReference type="SAM" id="Phobius"/>
    </source>
</evidence>
<dbReference type="OrthoDB" id="5565224at2"/>
<dbReference type="eggNOG" id="COG2733">
    <property type="taxonomic scope" value="Bacteria"/>
</dbReference>
<feature type="transmembrane region" description="Helical" evidence="1">
    <location>
        <begin position="5"/>
        <end position="21"/>
    </location>
</feature>
<dbReference type="PANTHER" id="PTHR38568">
    <property type="entry name" value="DUF445 DOMAIN-CONTAINING PROTEIN-RELATED"/>
    <property type="match status" value="1"/>
</dbReference>
<dbReference type="RefSeq" id="WP_034414381.1">
    <property type="nucleotide sequence ID" value="NZ_JGVK01000027.1"/>
</dbReference>
<name>A0A084CMN7_9GAMM</name>
<protein>
    <submittedName>
        <fullName evidence="2">Membrane protein</fullName>
    </submittedName>
</protein>